<evidence type="ECO:0008006" key="7">
    <source>
        <dbReference type="Google" id="ProtNLM"/>
    </source>
</evidence>
<sequence>MSEASSELATALADGVALLETSPLHNSSANNIEAVLKNRLSAYYTRQGNRDAVNKVENENFTKLGDIELLTAKEALSVLLRVQKPLDAEGSDDADSNQPPLIGTRDLAKLRTLLSLVFKWGIQPLYGRVVLLWPRVTAGGSKIVDLNFNSEDYQALSNLTTSLFTFIFPQGVEGRISQTLITSTILARHVTDLLTPAIALGWLQEVHASGSNPVIHELRPMVMRMMRLLSPAQTIASLGVILSSTSPSPPLHARKACTSLLTKQVLRPDGVQGLCATMFSVEETTGDEARPEKLIHVARTLNSVPRSMKPEEYYRAIFPRVIELLTSGAPTPYIRAAAFTVYRAVVPEKPGPHYAIASSTVLALLHGPFIQSVRIPVKEADMPSLNPKRALASMVVLLTNTEPSPAFVSRMLSPVVPALYLLSFDLQRCITADPQLKESVTGLLKSWAKITDLNEGSPILWSIIEGGKENEWKFDSEGNFWKSPITENAASPLLMPGDPGTAEDVQLADINQNLFNLYPDPLHFVEFLKVLERGDLASLIFVRLLESYRDIKGRVNEDPSRVLHKLQIIMQMQKHLSEGTTSNILRKPDTGNTSSLDYDLLDGDSDDEGPDSEVIGPDDELIETAITLLLSILEADDTLSARTHPILNDIFSILEPLALKGSSTIRPSAREARLVMTARLANTSTSPTTGDRSEEDDLGIYQRALKLLQDPILPVRGHGLLLLREILSSPRSKDSQISKALAPSILSIFLECVQDEDSYIFLNAVQGLAVLVDKHGKEMLRRLVHDYTKGLDGLGSSNLTQQGIDTRTRIGEALSSVIRHCGSALGIYVDMLVPPLFMVVRTSTAPTALRTSALSLLGDCVDTYALAMLPYVEDLCQALIDLLQVEGVSSRFTRTEDEMGSDESQLPSSMDSDPISKNPKFPPLRRAALHFLSLLIRSATKCAHDEGDAVTSLEFSPSTLKRMNVTLNYISSTDEDNIVRVMARETKENLEQLQRAVLGI</sequence>
<dbReference type="GO" id="GO:0009306">
    <property type="term" value="P:protein secretion"/>
    <property type="evidence" value="ECO:0007669"/>
    <property type="project" value="TreeGrafter"/>
</dbReference>
<dbReference type="Pfam" id="PF10363">
    <property type="entry name" value="RTP1_C1"/>
    <property type="match status" value="1"/>
</dbReference>
<dbReference type="InterPro" id="IPR057407">
    <property type="entry name" value="HEAT_TANGO6"/>
</dbReference>
<accession>A0A9W8JTE6</accession>
<feature type="compositionally biased region" description="Polar residues" evidence="2">
    <location>
        <begin position="902"/>
        <end position="911"/>
    </location>
</feature>
<evidence type="ECO:0000259" key="3">
    <source>
        <dbReference type="Pfam" id="PF10363"/>
    </source>
</evidence>
<dbReference type="InterPro" id="IPR019451">
    <property type="entry name" value="Rtp1_C1"/>
</dbReference>
<evidence type="ECO:0000313" key="6">
    <source>
        <dbReference type="Proteomes" id="UP001148786"/>
    </source>
</evidence>
<feature type="domain" description="TANGO6 HEAT repeat" evidence="4">
    <location>
        <begin position="266"/>
        <end position="424"/>
    </location>
</feature>
<gene>
    <name evidence="5" type="ORF">NLJ89_g9525</name>
</gene>
<dbReference type="Gene3D" id="1.25.10.10">
    <property type="entry name" value="Leucine-rich Repeat Variant"/>
    <property type="match status" value="1"/>
</dbReference>
<dbReference type="PANTHER" id="PTHR20959:SF1">
    <property type="entry name" value="TRANSPORT AND GOLGI ORGANIZATION PROTEIN 6 HOMOLOG"/>
    <property type="match status" value="1"/>
</dbReference>
<evidence type="ECO:0000256" key="2">
    <source>
        <dbReference type="SAM" id="MobiDB-lite"/>
    </source>
</evidence>
<feature type="region of interest" description="Disordered" evidence="2">
    <location>
        <begin position="893"/>
        <end position="915"/>
    </location>
</feature>
<dbReference type="Proteomes" id="UP001148786">
    <property type="component" value="Unassembled WGS sequence"/>
</dbReference>
<comment type="similarity">
    <text evidence="1">Belongs to the Tango6 family.</text>
</comment>
<evidence type="ECO:0000259" key="4">
    <source>
        <dbReference type="Pfam" id="PF23565"/>
    </source>
</evidence>
<dbReference type="InterPro" id="IPR011989">
    <property type="entry name" value="ARM-like"/>
</dbReference>
<dbReference type="Pfam" id="PF23565">
    <property type="entry name" value="ARM_TANGO6"/>
    <property type="match status" value="1"/>
</dbReference>
<dbReference type="OrthoDB" id="39591at2759"/>
<dbReference type="InterPro" id="IPR016024">
    <property type="entry name" value="ARM-type_fold"/>
</dbReference>
<comment type="caution">
    <text evidence="5">The sequence shown here is derived from an EMBL/GenBank/DDBJ whole genome shotgun (WGS) entry which is preliminary data.</text>
</comment>
<evidence type="ECO:0000256" key="1">
    <source>
        <dbReference type="ARBA" id="ARBA00005724"/>
    </source>
</evidence>
<protein>
    <recommendedName>
        <fullName evidence="7">RNA polymerase II assembly factor Rtp1 C-terminal domain-containing protein</fullName>
    </recommendedName>
</protein>
<dbReference type="InterPro" id="IPR039600">
    <property type="entry name" value="TANGO6/Rtp1"/>
</dbReference>
<feature type="domain" description="RNA polymerase II assembly factor Rtp1 C-terminal" evidence="3">
    <location>
        <begin position="701"/>
        <end position="823"/>
    </location>
</feature>
<proteinExistence type="inferred from homology"/>
<name>A0A9W8JTE6_9AGAR</name>
<reference evidence="5" key="1">
    <citation type="submission" date="2022-07" db="EMBL/GenBank/DDBJ databases">
        <title>Genome Sequence of Agrocybe chaxingu.</title>
        <authorList>
            <person name="Buettner E."/>
        </authorList>
    </citation>
    <scope>NUCLEOTIDE SEQUENCE</scope>
    <source>
        <strain evidence="5">MP-N11</strain>
    </source>
</reference>
<dbReference type="SUPFAM" id="SSF48371">
    <property type="entry name" value="ARM repeat"/>
    <property type="match status" value="1"/>
</dbReference>
<organism evidence="5 6">
    <name type="scientific">Agrocybe chaxingu</name>
    <dbReference type="NCBI Taxonomy" id="84603"/>
    <lineage>
        <taxon>Eukaryota</taxon>
        <taxon>Fungi</taxon>
        <taxon>Dikarya</taxon>
        <taxon>Basidiomycota</taxon>
        <taxon>Agaricomycotina</taxon>
        <taxon>Agaricomycetes</taxon>
        <taxon>Agaricomycetidae</taxon>
        <taxon>Agaricales</taxon>
        <taxon>Agaricineae</taxon>
        <taxon>Strophariaceae</taxon>
        <taxon>Agrocybe</taxon>
    </lineage>
</organism>
<evidence type="ECO:0000313" key="5">
    <source>
        <dbReference type="EMBL" id="KAJ3501037.1"/>
    </source>
</evidence>
<dbReference type="AlphaFoldDB" id="A0A9W8JTE6"/>
<dbReference type="EMBL" id="JANKHO010001501">
    <property type="protein sequence ID" value="KAJ3501037.1"/>
    <property type="molecule type" value="Genomic_DNA"/>
</dbReference>
<dbReference type="PANTHER" id="PTHR20959">
    <property type="entry name" value="TRANSPORT AND GOLGI ORGANIZATION PROTEIN 6 FAMILY MEMBER"/>
    <property type="match status" value="1"/>
</dbReference>
<keyword evidence="6" id="KW-1185">Reference proteome</keyword>